<protein>
    <recommendedName>
        <fullName evidence="10">peptidoglycan glycosyltransferase</fullName>
        <ecNumber evidence="10">2.4.99.28</ecNumber>
    </recommendedName>
</protein>
<dbReference type="SUPFAM" id="SSF56601">
    <property type="entry name" value="beta-lactamase/transpeptidase-like"/>
    <property type="match status" value="1"/>
</dbReference>
<dbReference type="EC" id="2.4.99.28" evidence="10"/>
<evidence type="ECO:0000259" key="12">
    <source>
        <dbReference type="Pfam" id="PF00905"/>
    </source>
</evidence>
<evidence type="ECO:0000256" key="11">
    <source>
        <dbReference type="ARBA" id="ARBA00049902"/>
    </source>
</evidence>
<comment type="similarity">
    <text evidence="3">In the N-terminal section; belongs to the glycosyltransferase 51 family.</text>
</comment>
<organism evidence="15 16">
    <name type="scientific">Agrilutibacter solisilvae</name>
    <dbReference type="NCBI Taxonomy" id="2763317"/>
    <lineage>
        <taxon>Bacteria</taxon>
        <taxon>Pseudomonadati</taxon>
        <taxon>Pseudomonadota</taxon>
        <taxon>Gammaproteobacteria</taxon>
        <taxon>Lysobacterales</taxon>
        <taxon>Lysobacteraceae</taxon>
        <taxon>Agrilutibacter</taxon>
    </lineage>
</organism>
<dbReference type="FunFam" id="3.40.710.10:FF:000021">
    <property type="entry name" value="Penicillin-binding protein 1C"/>
    <property type="match status" value="1"/>
</dbReference>
<keyword evidence="16" id="KW-1185">Reference proteome</keyword>
<dbReference type="Gene3D" id="3.40.710.10">
    <property type="entry name" value="DD-peptidase/beta-lactamase superfamily"/>
    <property type="match status" value="1"/>
</dbReference>
<dbReference type="PANTHER" id="PTHR32282">
    <property type="entry name" value="BINDING PROTEIN TRANSPEPTIDASE, PUTATIVE-RELATED"/>
    <property type="match status" value="1"/>
</dbReference>
<comment type="catalytic activity">
    <reaction evidence="11">
        <text>[GlcNAc-(1-&gt;4)-Mur2Ac(oyl-L-Ala-gamma-D-Glu-L-Lys-D-Ala-D-Ala)](n)-di-trans,octa-cis-undecaprenyl diphosphate + beta-D-GlcNAc-(1-&gt;4)-Mur2Ac(oyl-L-Ala-gamma-D-Glu-L-Lys-D-Ala-D-Ala)-di-trans,octa-cis-undecaprenyl diphosphate = [GlcNAc-(1-&gt;4)-Mur2Ac(oyl-L-Ala-gamma-D-Glu-L-Lys-D-Ala-D-Ala)](n+1)-di-trans,octa-cis-undecaprenyl diphosphate + di-trans,octa-cis-undecaprenyl diphosphate + H(+)</text>
        <dbReference type="Rhea" id="RHEA:23708"/>
        <dbReference type="Rhea" id="RHEA-COMP:9602"/>
        <dbReference type="Rhea" id="RHEA-COMP:9603"/>
        <dbReference type="ChEBI" id="CHEBI:15378"/>
        <dbReference type="ChEBI" id="CHEBI:58405"/>
        <dbReference type="ChEBI" id="CHEBI:60033"/>
        <dbReference type="ChEBI" id="CHEBI:78435"/>
        <dbReference type="EC" id="2.4.99.28"/>
    </reaction>
</comment>
<dbReference type="NCBIfam" id="TIGR02073">
    <property type="entry name" value="PBP_1c"/>
    <property type="match status" value="1"/>
</dbReference>
<evidence type="ECO:0000259" key="13">
    <source>
        <dbReference type="Pfam" id="PF00912"/>
    </source>
</evidence>
<dbReference type="Pfam" id="PF00905">
    <property type="entry name" value="Transpeptidase"/>
    <property type="match status" value="1"/>
</dbReference>
<comment type="similarity">
    <text evidence="2">In the C-terminal section; belongs to the transpeptidase family.</text>
</comment>
<keyword evidence="8" id="KW-0378">Hydrolase</keyword>
<evidence type="ECO:0000256" key="6">
    <source>
        <dbReference type="ARBA" id="ARBA00022676"/>
    </source>
</evidence>
<dbReference type="GO" id="GO:0006508">
    <property type="term" value="P:proteolysis"/>
    <property type="evidence" value="ECO:0007669"/>
    <property type="project" value="UniProtKB-KW"/>
</dbReference>
<dbReference type="Pfam" id="PF06832">
    <property type="entry name" value="BiPBP_C"/>
    <property type="match status" value="1"/>
</dbReference>
<dbReference type="GO" id="GO:0004180">
    <property type="term" value="F:carboxypeptidase activity"/>
    <property type="evidence" value="ECO:0007669"/>
    <property type="project" value="UniProtKB-KW"/>
</dbReference>
<dbReference type="EMBL" id="CP071518">
    <property type="protein sequence ID" value="QSX80049.1"/>
    <property type="molecule type" value="Genomic_DNA"/>
</dbReference>
<dbReference type="InterPro" id="IPR023346">
    <property type="entry name" value="Lysozyme-like_dom_sf"/>
</dbReference>
<sequence length="769" mass="83548">MLGLLLTLVALMLLDLAFPLPLPSASDGAVVLARNGTPLRSFADRGGIWRYPVTVEQVSPLYRDALLNYEDRWFWRHAGVNPMALVRASAQRLQHGRIVSGGSTLTMQVARILDPHQRTAAGKLKQIARALQLEVHLDKREILALYLNRAPFGGTVEGVEAASWAYLGKSATQLSHAEAALLAVLPQSPSRLRPDRHPERARVARDKVLDRMQALGVWSPAEVADARVEAVVARSLQPPLHASLLAQRLRSGAPKSPRIVSTLDIDLQRTLEDRVAAYFSDLPARTSAAMLVVDNATMEARAYVGSVAFADQDRLGHVDMVKAWRSPGSTLKPFLYGLALDDGLIHSESLLVDAPQAFGDYRPGNFDMAFNGPVSAAQALRLSLNVPAVDLLERVGPSRFAARLANAGIDLKWPEGAQPNLAMILGGTGARLEDLVGAHASLNRDGVAGRVRYRPDAPRIDRRLLSPGAAWIIRETLEANPRPGAAVQTFDQGGRPRVAWKTGTSYGFRDAWALGGTRRYTVGVWVGRPDGTPLPGQYGAVTALPLLFEVIDSLPTQARDGAARPPPPGVEQIEVCWPLGLPPDPAFPELCRRRMEAWTLDGVVPPTFAERDARLWSAGLERFEVDARTGLRLAAECAGAHERRSRQVARWPALASPWLSSETRLAARLPALSPDCAPDGRDALEELRIEGIADNATLARPPNSTQPLRLSIRALGSEARIRWLLDGRLVAESRGGASIAHDFSQPGMHALTALADSGAWSRVRFRVLE</sequence>
<dbReference type="AlphaFoldDB" id="A0A975AU65"/>
<dbReference type="Gene3D" id="1.10.3810.10">
    <property type="entry name" value="Biosynthetic peptidoglycan transglycosylase-like"/>
    <property type="match status" value="1"/>
</dbReference>
<evidence type="ECO:0000256" key="7">
    <source>
        <dbReference type="ARBA" id="ARBA00022679"/>
    </source>
</evidence>
<dbReference type="GO" id="GO:0008955">
    <property type="term" value="F:peptidoglycan glycosyltransferase activity"/>
    <property type="evidence" value="ECO:0007669"/>
    <property type="project" value="UniProtKB-EC"/>
</dbReference>
<proteinExistence type="inferred from homology"/>
<dbReference type="InterPro" id="IPR001264">
    <property type="entry name" value="Glyco_trans_51"/>
</dbReference>
<dbReference type="PANTHER" id="PTHR32282:SF15">
    <property type="entry name" value="PENICILLIN-BINDING PROTEIN 1C"/>
    <property type="match status" value="1"/>
</dbReference>
<evidence type="ECO:0000256" key="10">
    <source>
        <dbReference type="ARBA" id="ARBA00044770"/>
    </source>
</evidence>
<dbReference type="Pfam" id="PF00912">
    <property type="entry name" value="Transgly"/>
    <property type="match status" value="1"/>
</dbReference>
<feature type="domain" description="Glycosyl transferase family 51" evidence="13">
    <location>
        <begin position="47"/>
        <end position="213"/>
    </location>
</feature>
<keyword evidence="9" id="KW-0511">Multifunctional enzyme</keyword>
<name>A0A975AU65_9GAMM</name>
<dbReference type="FunFam" id="1.10.3810.10:FF:000006">
    <property type="entry name" value="Penicillin-binding protein 1C"/>
    <property type="match status" value="1"/>
</dbReference>
<comment type="pathway">
    <text evidence="1">Cell wall biogenesis; peptidoglycan biosynthesis.</text>
</comment>
<dbReference type="GO" id="GO:0030288">
    <property type="term" value="C:outer membrane-bounded periplasmic space"/>
    <property type="evidence" value="ECO:0007669"/>
    <property type="project" value="TreeGrafter"/>
</dbReference>
<dbReference type="Proteomes" id="UP000639274">
    <property type="component" value="Chromosome"/>
</dbReference>
<keyword evidence="7" id="KW-0808">Transferase</keyword>
<reference evidence="15 16" key="1">
    <citation type="submission" date="2021-03" db="EMBL/GenBank/DDBJ databases">
        <title>Lysobacter sp. nov. isolated from soil of gangwondo yeongwol, south Korea.</title>
        <authorList>
            <person name="Kim K.R."/>
            <person name="Kim K.H."/>
            <person name="Jeon C.O."/>
        </authorList>
    </citation>
    <scope>NUCLEOTIDE SEQUENCE [LARGE SCALE GENOMIC DNA]</scope>
    <source>
        <strain evidence="15 16">R19</strain>
    </source>
</reference>
<gene>
    <name evidence="15" type="primary">pbpC</name>
    <name evidence="15" type="ORF">I8J32_011545</name>
</gene>
<evidence type="ECO:0000256" key="3">
    <source>
        <dbReference type="ARBA" id="ARBA00007739"/>
    </source>
</evidence>
<keyword evidence="5" id="KW-0645">Protease</keyword>
<evidence type="ECO:0000259" key="14">
    <source>
        <dbReference type="Pfam" id="PF06832"/>
    </source>
</evidence>
<keyword evidence="6" id="KW-0328">Glycosyltransferase</keyword>
<evidence type="ECO:0000313" key="16">
    <source>
        <dbReference type="Proteomes" id="UP000639274"/>
    </source>
</evidence>
<accession>A0A975AU65</accession>
<feature type="domain" description="Penicillin-binding C-terminal" evidence="14">
    <location>
        <begin position="685"/>
        <end position="765"/>
    </location>
</feature>
<dbReference type="GO" id="GO:0008658">
    <property type="term" value="F:penicillin binding"/>
    <property type="evidence" value="ECO:0007669"/>
    <property type="project" value="InterPro"/>
</dbReference>
<evidence type="ECO:0000313" key="15">
    <source>
        <dbReference type="EMBL" id="QSX80049.1"/>
    </source>
</evidence>
<dbReference type="InterPro" id="IPR012338">
    <property type="entry name" value="Beta-lactam/transpept-like"/>
</dbReference>
<dbReference type="InterPro" id="IPR009647">
    <property type="entry name" value="PBP_C"/>
</dbReference>
<evidence type="ECO:0000256" key="1">
    <source>
        <dbReference type="ARBA" id="ARBA00004752"/>
    </source>
</evidence>
<evidence type="ECO:0000256" key="4">
    <source>
        <dbReference type="ARBA" id="ARBA00022645"/>
    </source>
</evidence>
<evidence type="ECO:0000256" key="2">
    <source>
        <dbReference type="ARBA" id="ARBA00007090"/>
    </source>
</evidence>
<keyword evidence="4" id="KW-0121">Carboxypeptidase</keyword>
<evidence type="ECO:0000256" key="8">
    <source>
        <dbReference type="ARBA" id="ARBA00022801"/>
    </source>
</evidence>
<feature type="domain" description="Penicillin-binding protein transpeptidase" evidence="12">
    <location>
        <begin position="289"/>
        <end position="507"/>
    </location>
</feature>
<dbReference type="InterPro" id="IPR011815">
    <property type="entry name" value="PBP_1c"/>
</dbReference>
<evidence type="ECO:0000256" key="9">
    <source>
        <dbReference type="ARBA" id="ARBA00023268"/>
    </source>
</evidence>
<dbReference type="InterPro" id="IPR001460">
    <property type="entry name" value="PCN-bd_Tpept"/>
</dbReference>
<dbReference type="InterPro" id="IPR036950">
    <property type="entry name" value="PBP_transglycosylase"/>
</dbReference>
<dbReference type="SUPFAM" id="SSF53955">
    <property type="entry name" value="Lysozyme-like"/>
    <property type="match status" value="1"/>
</dbReference>
<dbReference type="GO" id="GO:0009252">
    <property type="term" value="P:peptidoglycan biosynthetic process"/>
    <property type="evidence" value="ECO:0007669"/>
    <property type="project" value="InterPro"/>
</dbReference>
<dbReference type="KEGG" id="lsf:I8J32_011545"/>
<dbReference type="InterPro" id="IPR050396">
    <property type="entry name" value="Glycosyltr_51/Transpeptidase"/>
</dbReference>
<evidence type="ECO:0000256" key="5">
    <source>
        <dbReference type="ARBA" id="ARBA00022670"/>
    </source>
</evidence>
<dbReference type="RefSeq" id="WP_200613141.1">
    <property type="nucleotide sequence ID" value="NZ_CP071518.1"/>
</dbReference>